<dbReference type="EMBL" id="FNRY01000001">
    <property type="protein sequence ID" value="SEB77489.1"/>
    <property type="molecule type" value="Genomic_DNA"/>
</dbReference>
<dbReference type="STRING" id="640635.SAMN04489806_1743"/>
<evidence type="ECO:0000313" key="3">
    <source>
        <dbReference type="Proteomes" id="UP000199183"/>
    </source>
</evidence>
<sequence>MSESLSHLSAITLFVSDLPRSKQFYVNTFEADVVFEDDTSSCVQFDNVLLNLLSARAADDLISGTAVGRRGTPVQFSVWVEDVDAARATLRERGVPVSEPIDRPWGKRTADLEDPDGIAWEIAQDIAPAE</sequence>
<feature type="domain" description="VOC" evidence="1">
    <location>
        <begin position="7"/>
        <end position="125"/>
    </location>
</feature>
<evidence type="ECO:0000259" key="1">
    <source>
        <dbReference type="PROSITE" id="PS51819"/>
    </source>
</evidence>
<dbReference type="RefSeq" id="WP_091182674.1">
    <property type="nucleotide sequence ID" value="NZ_FNRY01000001.1"/>
</dbReference>
<organism evidence="2 3">
    <name type="scientific">Paramicrobacterium humi</name>
    <dbReference type="NCBI Taxonomy" id="640635"/>
    <lineage>
        <taxon>Bacteria</taxon>
        <taxon>Bacillati</taxon>
        <taxon>Actinomycetota</taxon>
        <taxon>Actinomycetes</taxon>
        <taxon>Micrococcales</taxon>
        <taxon>Microbacteriaceae</taxon>
        <taxon>Paramicrobacterium</taxon>
    </lineage>
</organism>
<protein>
    <submittedName>
        <fullName evidence="2">Uncharacterized conserved protein PhnB, glyoxalase superfamily</fullName>
    </submittedName>
</protein>
<evidence type="ECO:0000313" key="2">
    <source>
        <dbReference type="EMBL" id="SEB77489.1"/>
    </source>
</evidence>
<proteinExistence type="predicted"/>
<dbReference type="Pfam" id="PF00903">
    <property type="entry name" value="Glyoxalase"/>
    <property type="match status" value="1"/>
</dbReference>
<dbReference type="InterPro" id="IPR037523">
    <property type="entry name" value="VOC_core"/>
</dbReference>
<dbReference type="PROSITE" id="PS51819">
    <property type="entry name" value="VOC"/>
    <property type="match status" value="1"/>
</dbReference>
<reference evidence="2 3" key="1">
    <citation type="submission" date="2016-10" db="EMBL/GenBank/DDBJ databases">
        <authorList>
            <person name="de Groot N.N."/>
        </authorList>
    </citation>
    <scope>NUCLEOTIDE SEQUENCE [LARGE SCALE GENOMIC DNA]</scope>
    <source>
        <strain evidence="2 3">DSM 21799</strain>
    </source>
</reference>
<dbReference type="SUPFAM" id="SSF54593">
    <property type="entry name" value="Glyoxalase/Bleomycin resistance protein/Dihydroxybiphenyl dioxygenase"/>
    <property type="match status" value="1"/>
</dbReference>
<dbReference type="OrthoDB" id="9798430at2"/>
<dbReference type="PANTHER" id="PTHR36503">
    <property type="entry name" value="BLR2520 PROTEIN"/>
    <property type="match status" value="1"/>
</dbReference>
<name>A0A1H4M375_9MICO</name>
<dbReference type="AlphaFoldDB" id="A0A1H4M375"/>
<accession>A0A1H4M375</accession>
<gene>
    <name evidence="2" type="ORF">SAMN04489806_1743</name>
</gene>
<dbReference type="InterPro" id="IPR004360">
    <property type="entry name" value="Glyas_Fos-R_dOase_dom"/>
</dbReference>
<dbReference type="PANTHER" id="PTHR36503:SF3">
    <property type="entry name" value="BLR0126 PROTEIN"/>
    <property type="match status" value="1"/>
</dbReference>
<dbReference type="InterPro" id="IPR029068">
    <property type="entry name" value="Glyas_Bleomycin-R_OHBP_Dase"/>
</dbReference>
<dbReference type="Gene3D" id="3.10.180.10">
    <property type="entry name" value="2,3-Dihydroxybiphenyl 1,2-Dioxygenase, domain 1"/>
    <property type="match status" value="1"/>
</dbReference>
<keyword evidence="3" id="KW-1185">Reference proteome</keyword>
<dbReference type="Proteomes" id="UP000199183">
    <property type="component" value="Unassembled WGS sequence"/>
</dbReference>